<protein>
    <recommendedName>
        <fullName evidence="2">Reverse transcriptase domain-containing protein</fullName>
    </recommendedName>
</protein>
<evidence type="ECO:0000313" key="4">
    <source>
        <dbReference type="Proteomes" id="UP000762676"/>
    </source>
</evidence>
<dbReference type="Proteomes" id="UP000762676">
    <property type="component" value="Unassembled WGS sequence"/>
</dbReference>
<comment type="caution">
    <text evidence="3">The sequence shown here is derived from an EMBL/GenBank/DDBJ whole genome shotgun (WGS) entry which is preliminary data.</text>
</comment>
<dbReference type="InterPro" id="IPR036397">
    <property type="entry name" value="RNaseH_sf"/>
</dbReference>
<reference evidence="3 4" key="1">
    <citation type="journal article" date="2021" name="Elife">
        <title>Chloroplast acquisition without the gene transfer in kleptoplastic sea slugs, Plakobranchus ocellatus.</title>
        <authorList>
            <person name="Maeda T."/>
            <person name="Takahashi S."/>
            <person name="Yoshida T."/>
            <person name="Shimamura S."/>
            <person name="Takaki Y."/>
            <person name="Nagai Y."/>
            <person name="Toyoda A."/>
            <person name="Suzuki Y."/>
            <person name="Arimoto A."/>
            <person name="Ishii H."/>
            <person name="Satoh N."/>
            <person name="Nishiyama T."/>
            <person name="Hasebe M."/>
            <person name="Maruyama T."/>
            <person name="Minagawa J."/>
            <person name="Obokata J."/>
            <person name="Shigenobu S."/>
        </authorList>
    </citation>
    <scope>NUCLEOTIDE SEQUENCE [LARGE SCALE GENOMIC DNA]</scope>
</reference>
<feature type="compositionally biased region" description="Polar residues" evidence="1">
    <location>
        <begin position="20"/>
        <end position="35"/>
    </location>
</feature>
<proteinExistence type="predicted"/>
<organism evidence="3 4">
    <name type="scientific">Elysia marginata</name>
    <dbReference type="NCBI Taxonomy" id="1093978"/>
    <lineage>
        <taxon>Eukaryota</taxon>
        <taxon>Metazoa</taxon>
        <taxon>Spiralia</taxon>
        <taxon>Lophotrochozoa</taxon>
        <taxon>Mollusca</taxon>
        <taxon>Gastropoda</taxon>
        <taxon>Heterobranchia</taxon>
        <taxon>Euthyneura</taxon>
        <taxon>Panpulmonata</taxon>
        <taxon>Sacoglossa</taxon>
        <taxon>Placobranchoidea</taxon>
        <taxon>Plakobranchidae</taxon>
        <taxon>Elysia</taxon>
    </lineage>
</organism>
<feature type="region of interest" description="Disordered" evidence="1">
    <location>
        <begin position="20"/>
        <end position="55"/>
    </location>
</feature>
<dbReference type="Pfam" id="PF00078">
    <property type="entry name" value="RVT_1"/>
    <property type="match status" value="1"/>
</dbReference>
<dbReference type="GO" id="GO:0003676">
    <property type="term" value="F:nucleic acid binding"/>
    <property type="evidence" value="ECO:0007669"/>
    <property type="project" value="InterPro"/>
</dbReference>
<dbReference type="AlphaFoldDB" id="A0AAV4ECE6"/>
<accession>A0AAV4ECE6</accession>
<dbReference type="EMBL" id="BMAT01010661">
    <property type="protein sequence ID" value="GFR58136.1"/>
    <property type="molecule type" value="Genomic_DNA"/>
</dbReference>
<dbReference type="InterPro" id="IPR012337">
    <property type="entry name" value="RNaseH-like_sf"/>
</dbReference>
<sequence length="251" mass="28516">MMLSTTLCCSTYPQPVQISSSRCSTESTHQASTPQLRKRHYQTHPEKREGPFANGFSSTHTAYKLYRQKQQVPQLPGGGVPQGGWVLSPILFLYYINDITEELPDRVEVSLLIVDDLEILVSSEDPTTEVEVVIQEALHVIEKWTQSWEMTINVDKCEAIHFMMWSKEIFTDGSTMDGTDYCAGGVYIKTNDDEMSLDIAAGRYSSSYRAESVDFHAALEWLVENNRVRQFNIFTDSRSLVQKLHVGTTQF</sequence>
<name>A0AAV4ECE6_9GAST</name>
<gene>
    <name evidence="3" type="ORF">ElyMa_005354000</name>
</gene>
<dbReference type="InterPro" id="IPR000477">
    <property type="entry name" value="RT_dom"/>
</dbReference>
<dbReference type="SUPFAM" id="SSF53098">
    <property type="entry name" value="Ribonuclease H-like"/>
    <property type="match status" value="1"/>
</dbReference>
<evidence type="ECO:0000313" key="3">
    <source>
        <dbReference type="EMBL" id="GFR58136.1"/>
    </source>
</evidence>
<feature type="domain" description="Reverse transcriptase" evidence="2">
    <location>
        <begin position="76"/>
        <end position="165"/>
    </location>
</feature>
<keyword evidence="4" id="KW-1185">Reference proteome</keyword>
<dbReference type="PANTHER" id="PTHR33332">
    <property type="entry name" value="REVERSE TRANSCRIPTASE DOMAIN-CONTAINING PROTEIN"/>
    <property type="match status" value="1"/>
</dbReference>
<dbReference type="Gene3D" id="3.30.420.10">
    <property type="entry name" value="Ribonuclease H-like superfamily/Ribonuclease H"/>
    <property type="match status" value="1"/>
</dbReference>
<evidence type="ECO:0000259" key="2">
    <source>
        <dbReference type="Pfam" id="PF00078"/>
    </source>
</evidence>
<evidence type="ECO:0000256" key="1">
    <source>
        <dbReference type="SAM" id="MobiDB-lite"/>
    </source>
</evidence>